<accession>E5ARL2</accession>
<reference evidence="1 2" key="1">
    <citation type="journal article" date="2011" name="J. Bacteriol.">
        <title>Complete genome sequence of Burkholderia rhizoxinica, an endosymbiont of Rhizopus microsporus.</title>
        <authorList>
            <person name="Lackner G."/>
            <person name="Moebius N."/>
            <person name="Partida-Martinez L."/>
            <person name="Hertweck C."/>
        </authorList>
    </citation>
    <scope>NUCLEOTIDE SEQUENCE [LARGE SCALE GENOMIC DNA]</scope>
    <source>
        <strain evidence="2">DSM 19002 / CIP 109453 / HKI 454</strain>
    </source>
</reference>
<evidence type="ECO:0000313" key="1">
    <source>
        <dbReference type="EMBL" id="CBW75244.1"/>
    </source>
</evidence>
<dbReference type="KEGG" id="brh:RBRH_04163"/>
<organism evidence="1 2">
    <name type="scientific">Mycetohabitans rhizoxinica (strain DSM 19002 / CIP 109453 / HKI 454)</name>
    <name type="common">Paraburkholderia rhizoxinica</name>
    <dbReference type="NCBI Taxonomy" id="882378"/>
    <lineage>
        <taxon>Bacteria</taxon>
        <taxon>Pseudomonadati</taxon>
        <taxon>Pseudomonadota</taxon>
        <taxon>Betaproteobacteria</taxon>
        <taxon>Burkholderiales</taxon>
        <taxon>Burkholderiaceae</taxon>
        <taxon>Mycetohabitans</taxon>
    </lineage>
</organism>
<sequence length="42" mass="4754">MIGVHRRGSLCVWPFSHLGTAGRLQEVDFEPLHMTKSDQTDT</sequence>
<dbReference type="HOGENOM" id="CLU_3248522_0_0_4"/>
<dbReference type="Proteomes" id="UP000007437">
    <property type="component" value="Chromosome"/>
</dbReference>
<dbReference type="STRING" id="882378.RBRH_04163"/>
<name>E5ARL2_MYCRK</name>
<gene>
    <name evidence="1" type="ordered locus">RBRH_04163</name>
</gene>
<dbReference type="EMBL" id="FR687359">
    <property type="protein sequence ID" value="CBW75244.1"/>
    <property type="molecule type" value="Genomic_DNA"/>
</dbReference>
<dbReference type="AlphaFoldDB" id="E5ARL2"/>
<proteinExistence type="predicted"/>
<protein>
    <submittedName>
        <fullName evidence="1">Uncharacterized protein</fullName>
    </submittedName>
</protein>
<evidence type="ECO:0000313" key="2">
    <source>
        <dbReference type="Proteomes" id="UP000007437"/>
    </source>
</evidence>